<evidence type="ECO:0000256" key="1">
    <source>
        <dbReference type="ARBA" id="ARBA00006915"/>
    </source>
</evidence>
<dbReference type="PANTHER" id="PTHR10515">
    <property type="entry name" value="THYMIDINE PHOSPHORYLASE"/>
    <property type="match status" value="1"/>
</dbReference>
<dbReference type="PIRSF" id="PIRSF000478">
    <property type="entry name" value="TP_PyNP"/>
    <property type="match status" value="1"/>
</dbReference>
<proteinExistence type="inferred from homology"/>
<reference evidence="7" key="1">
    <citation type="submission" date="2017-08" db="EMBL/GenBank/DDBJ databases">
        <title>A dynamic microbial community with high functional redundancy inhabits the cold, oxic subseafloor aquifer.</title>
        <authorList>
            <person name="Tully B.J."/>
            <person name="Wheat C.G."/>
            <person name="Glazer B.T."/>
            <person name="Huber J.A."/>
        </authorList>
    </citation>
    <scope>NUCLEOTIDE SEQUENCE [LARGE SCALE GENOMIC DNA]</scope>
</reference>
<evidence type="ECO:0000256" key="4">
    <source>
        <dbReference type="ARBA" id="ARBA00022679"/>
    </source>
</evidence>
<dbReference type="GO" id="GO:0006206">
    <property type="term" value="P:pyrimidine nucleobase metabolic process"/>
    <property type="evidence" value="ECO:0007669"/>
    <property type="project" value="InterPro"/>
</dbReference>
<name>A0A2A4T0M1_9DELT</name>
<dbReference type="InterPro" id="IPR036566">
    <property type="entry name" value="PYNP-like_C_sf"/>
</dbReference>
<dbReference type="SUPFAM" id="SSF47648">
    <property type="entry name" value="Nucleoside phosphorylase/phosphoribosyltransferase N-terminal domain"/>
    <property type="match status" value="1"/>
</dbReference>
<keyword evidence="4" id="KW-0808">Transferase</keyword>
<dbReference type="Pfam" id="PF00591">
    <property type="entry name" value="Glycos_transf_3"/>
    <property type="match status" value="1"/>
</dbReference>
<gene>
    <name evidence="6" type="primary">deoA</name>
    <name evidence="6" type="ORF">COB67_09575</name>
</gene>
<dbReference type="NCBIfam" id="TIGR02643">
    <property type="entry name" value="T_phosphoryl"/>
    <property type="match status" value="1"/>
</dbReference>
<dbReference type="NCBIfam" id="TIGR02644">
    <property type="entry name" value="Y_phosphoryl"/>
    <property type="match status" value="1"/>
</dbReference>
<dbReference type="SMART" id="SM00941">
    <property type="entry name" value="PYNP_C"/>
    <property type="match status" value="1"/>
</dbReference>
<protein>
    <submittedName>
        <fullName evidence="6">Thymidine phosphorylase</fullName>
    </submittedName>
</protein>
<dbReference type="FunFam" id="3.40.1030.10:FF:000001">
    <property type="entry name" value="Thymidine phosphorylase"/>
    <property type="match status" value="1"/>
</dbReference>
<comment type="subunit">
    <text evidence="2">Homodimer.</text>
</comment>
<dbReference type="SUPFAM" id="SSF52418">
    <property type="entry name" value="Nucleoside phosphorylase/phosphoribosyltransferase catalytic domain"/>
    <property type="match status" value="1"/>
</dbReference>
<dbReference type="Gene3D" id="3.40.1030.10">
    <property type="entry name" value="Nucleoside phosphorylase/phosphoribosyltransferase catalytic domain"/>
    <property type="match status" value="1"/>
</dbReference>
<dbReference type="EMBL" id="NVSR01000080">
    <property type="protein sequence ID" value="PCI27032.1"/>
    <property type="molecule type" value="Genomic_DNA"/>
</dbReference>
<dbReference type="NCBIfam" id="NF004490">
    <property type="entry name" value="PRK05820.1"/>
    <property type="match status" value="1"/>
</dbReference>
<dbReference type="GO" id="GO:0009032">
    <property type="term" value="F:thymidine phosphorylase activity"/>
    <property type="evidence" value="ECO:0007669"/>
    <property type="project" value="InterPro"/>
</dbReference>
<dbReference type="UniPathway" id="UPA00578">
    <property type="reaction ID" value="UER00638"/>
</dbReference>
<accession>A0A2A4T0M1</accession>
<dbReference type="Gene3D" id="3.90.1170.30">
    <property type="entry name" value="Pyrimidine nucleoside phosphorylase-like, C-terminal domain"/>
    <property type="match status" value="1"/>
</dbReference>
<dbReference type="Pfam" id="PF02885">
    <property type="entry name" value="Glycos_trans_3N"/>
    <property type="match status" value="1"/>
</dbReference>
<comment type="similarity">
    <text evidence="1">Belongs to the thymidine/pyrimidine-nucleoside phosphorylase family.</text>
</comment>
<comment type="caution">
    <text evidence="6">The sequence shown here is derived from an EMBL/GenBank/DDBJ whole genome shotgun (WGS) entry which is preliminary data.</text>
</comment>
<dbReference type="Proteomes" id="UP000218113">
    <property type="component" value="Unassembled WGS sequence"/>
</dbReference>
<dbReference type="Pfam" id="PF07831">
    <property type="entry name" value="PYNP_C"/>
    <property type="match status" value="1"/>
</dbReference>
<dbReference type="PROSITE" id="PS00647">
    <property type="entry name" value="THYMID_PHOSPHORYLASE"/>
    <property type="match status" value="1"/>
</dbReference>
<dbReference type="AlphaFoldDB" id="A0A2A4T0M1"/>
<evidence type="ECO:0000313" key="6">
    <source>
        <dbReference type="EMBL" id="PCI27032.1"/>
    </source>
</evidence>
<evidence type="ECO:0000256" key="2">
    <source>
        <dbReference type="ARBA" id="ARBA00011738"/>
    </source>
</evidence>
<dbReference type="Gene3D" id="1.20.970.10">
    <property type="entry name" value="Transferase, Pyrimidine Nucleoside Phosphorylase, Chain C"/>
    <property type="match status" value="1"/>
</dbReference>
<dbReference type="PANTHER" id="PTHR10515:SF0">
    <property type="entry name" value="THYMIDINE PHOSPHORYLASE"/>
    <property type="match status" value="1"/>
</dbReference>
<dbReference type="InterPro" id="IPR000053">
    <property type="entry name" value="Thymidine/pyrmidine_PPase"/>
</dbReference>
<dbReference type="GO" id="GO:0005829">
    <property type="term" value="C:cytosol"/>
    <property type="evidence" value="ECO:0007669"/>
    <property type="project" value="TreeGrafter"/>
</dbReference>
<dbReference type="InterPro" id="IPR018090">
    <property type="entry name" value="Pyrmidine_PPas_bac/euk"/>
</dbReference>
<dbReference type="HAMAP" id="MF_01628">
    <property type="entry name" value="Thymid_phosp"/>
    <property type="match status" value="1"/>
</dbReference>
<dbReference type="InterPro" id="IPR017872">
    <property type="entry name" value="Pyrmidine_PPase_CS"/>
</dbReference>
<evidence type="ECO:0000313" key="7">
    <source>
        <dbReference type="Proteomes" id="UP000218113"/>
    </source>
</evidence>
<dbReference type="InterPro" id="IPR000312">
    <property type="entry name" value="Glycosyl_Trfase_fam3"/>
</dbReference>
<dbReference type="InterPro" id="IPR035902">
    <property type="entry name" value="Nuc_phospho_transferase"/>
</dbReference>
<dbReference type="InterPro" id="IPR013465">
    <property type="entry name" value="Thymidine_Pase"/>
</dbReference>
<dbReference type="InterPro" id="IPR036320">
    <property type="entry name" value="Glycosyl_Trfase_fam3_N_dom_sf"/>
</dbReference>
<sequence>MLPQEIIRHKRDGKKLTQEEISFFVNGITNQTISEAQIAAFAMAVYFQGMEMDERVQLTKAMMTSGSVLEWGEVNLDGPILDKHSSGGVGDVVSLMLGPMIAACGGYVPMVSGRGLGHTGGTLDKLESIPGYNMTPSIPQLHRVVKEAGSAIIGQTADLAPADRRFYATRDVTATVESIPLITASILSKKLAAGLEGLVMDIKTGNGAFVQQREEARELARSIVTVANNAGLPTTALITDMNQPLARSAGNAIEVLEATEYLRGTFRDPRLHEVTMALSAELLLIGGIAQNRDEALKRLQEVLDNGLALDHYQKMITGLGGPADFVENPEKYLPKAKVIKKVYPEKVGFVTSMDTRLLGLVVVELGGGRTTSSDLIDHSVGLDEICRIGEQVGPDTVLATVHAATEQAAEKAAASLREIIQLGEKAPEQTPVVLERLGFEDL</sequence>
<dbReference type="InterPro" id="IPR017459">
    <property type="entry name" value="Glycosyl_Trfase_fam3_N_dom"/>
</dbReference>
<organism evidence="6 7">
    <name type="scientific">SAR324 cluster bacterium</name>
    <dbReference type="NCBI Taxonomy" id="2024889"/>
    <lineage>
        <taxon>Bacteria</taxon>
        <taxon>Deltaproteobacteria</taxon>
        <taxon>SAR324 cluster</taxon>
    </lineage>
</organism>
<evidence type="ECO:0000256" key="3">
    <source>
        <dbReference type="ARBA" id="ARBA00022676"/>
    </source>
</evidence>
<dbReference type="GO" id="GO:0004645">
    <property type="term" value="F:1,4-alpha-oligoglucan phosphorylase activity"/>
    <property type="evidence" value="ECO:0007669"/>
    <property type="project" value="InterPro"/>
</dbReference>
<keyword evidence="3" id="KW-0328">Glycosyltransferase</keyword>
<dbReference type="GO" id="GO:0006213">
    <property type="term" value="P:pyrimidine nucleoside metabolic process"/>
    <property type="evidence" value="ECO:0007669"/>
    <property type="project" value="InterPro"/>
</dbReference>
<feature type="domain" description="Pyrimidine nucleoside phosphorylase C-terminal" evidence="5">
    <location>
        <begin position="349"/>
        <end position="423"/>
    </location>
</feature>
<dbReference type="SUPFAM" id="SSF54680">
    <property type="entry name" value="Pyrimidine nucleoside phosphorylase C-terminal domain"/>
    <property type="match status" value="1"/>
</dbReference>
<evidence type="ECO:0000259" key="5">
    <source>
        <dbReference type="SMART" id="SM00941"/>
    </source>
</evidence>
<dbReference type="InterPro" id="IPR013102">
    <property type="entry name" value="PYNP_C"/>
</dbReference>